<sequence>MALSVCLSMLIPMDVFGPYPRLPAVVTMDVSMALGQRMKEDTMALGWMCHDGWRGIAIDKVGEWRNPADVTGEL</sequence>
<evidence type="ECO:0000313" key="2">
    <source>
        <dbReference type="EMBL" id="BAD29260.1"/>
    </source>
</evidence>
<gene>
    <name evidence="2" type="ORF">P0014G10.15</name>
    <name evidence="1" type="ORF">P0707C02.35</name>
</gene>
<dbReference type="Proteomes" id="UP000000763">
    <property type="component" value="Chromosome 9"/>
</dbReference>
<proteinExistence type="predicted"/>
<organism evidence="2 3">
    <name type="scientific">Oryza sativa subsp. japonica</name>
    <name type="common">Rice</name>
    <dbReference type="NCBI Taxonomy" id="39947"/>
    <lineage>
        <taxon>Eukaryota</taxon>
        <taxon>Viridiplantae</taxon>
        <taxon>Streptophyta</taxon>
        <taxon>Embryophyta</taxon>
        <taxon>Tracheophyta</taxon>
        <taxon>Spermatophyta</taxon>
        <taxon>Magnoliopsida</taxon>
        <taxon>Liliopsida</taxon>
        <taxon>Poales</taxon>
        <taxon>Poaceae</taxon>
        <taxon>BOP clade</taxon>
        <taxon>Oryzoideae</taxon>
        <taxon>Oryzeae</taxon>
        <taxon>Oryzinae</taxon>
        <taxon>Oryza</taxon>
        <taxon>Oryza sativa</taxon>
    </lineage>
</organism>
<reference evidence="1" key="1">
    <citation type="submission" date="2002-08" db="EMBL/GenBank/DDBJ databases">
        <title>Oryza sativa nipponbare(GA3) genomic DNA, chromosome 9, PAC clone:P0707C02.</title>
        <authorList>
            <person name="Sasaki T."/>
            <person name="Matsumoto T."/>
            <person name="Katayose Y."/>
        </authorList>
    </citation>
    <scope>NUCLEOTIDE SEQUENCE</scope>
</reference>
<reference evidence="2" key="2">
    <citation type="submission" date="2002-09" db="EMBL/GenBank/DDBJ databases">
        <title>Oryza sativa nipponbare(GA3) genomic DNA, chromosome 9, PAC clone:P0014G10.</title>
        <authorList>
            <person name="Sasaki T."/>
            <person name="Matsumoto T."/>
            <person name="Katayose Y."/>
        </authorList>
    </citation>
    <scope>NUCLEOTIDE SEQUENCE</scope>
</reference>
<protein>
    <submittedName>
        <fullName evidence="2">Uncharacterized protein</fullName>
    </submittedName>
</protein>
<evidence type="ECO:0000313" key="3">
    <source>
        <dbReference type="Proteomes" id="UP000000763"/>
    </source>
</evidence>
<reference evidence="3" key="4">
    <citation type="journal article" date="2008" name="Nucleic Acids Res.">
        <title>The rice annotation project database (RAP-DB): 2008 update.</title>
        <authorList>
            <consortium name="The rice annotation project (RAP)"/>
        </authorList>
    </citation>
    <scope>GENOME REANNOTATION</scope>
    <source>
        <strain evidence="3">cv. Nipponbare</strain>
    </source>
</reference>
<name>Q6EQ10_ORYSJ</name>
<reference evidence="3" key="3">
    <citation type="journal article" date="2005" name="Nature">
        <title>The map-based sequence of the rice genome.</title>
        <authorList>
            <consortium name="International rice genome sequencing project (IRGSP)"/>
            <person name="Matsumoto T."/>
            <person name="Wu J."/>
            <person name="Kanamori H."/>
            <person name="Katayose Y."/>
            <person name="Fujisawa M."/>
            <person name="Namiki N."/>
            <person name="Mizuno H."/>
            <person name="Yamamoto K."/>
            <person name="Antonio B.A."/>
            <person name="Baba T."/>
            <person name="Sakata K."/>
            <person name="Nagamura Y."/>
            <person name="Aoki H."/>
            <person name="Arikawa K."/>
            <person name="Arita K."/>
            <person name="Bito T."/>
            <person name="Chiden Y."/>
            <person name="Fujitsuka N."/>
            <person name="Fukunaka R."/>
            <person name="Hamada M."/>
            <person name="Harada C."/>
            <person name="Hayashi A."/>
            <person name="Hijishita S."/>
            <person name="Honda M."/>
            <person name="Hosokawa S."/>
            <person name="Ichikawa Y."/>
            <person name="Idonuma A."/>
            <person name="Iijima M."/>
            <person name="Ikeda M."/>
            <person name="Ikeno M."/>
            <person name="Ito K."/>
            <person name="Ito S."/>
            <person name="Ito T."/>
            <person name="Ito Y."/>
            <person name="Ito Y."/>
            <person name="Iwabuchi A."/>
            <person name="Kamiya K."/>
            <person name="Karasawa W."/>
            <person name="Kurita K."/>
            <person name="Katagiri S."/>
            <person name="Kikuta A."/>
            <person name="Kobayashi H."/>
            <person name="Kobayashi N."/>
            <person name="Machita K."/>
            <person name="Maehara T."/>
            <person name="Masukawa M."/>
            <person name="Mizubayashi T."/>
            <person name="Mukai Y."/>
            <person name="Nagasaki H."/>
            <person name="Nagata Y."/>
            <person name="Naito S."/>
            <person name="Nakashima M."/>
            <person name="Nakama Y."/>
            <person name="Nakamichi Y."/>
            <person name="Nakamura M."/>
            <person name="Meguro A."/>
            <person name="Negishi M."/>
            <person name="Ohta I."/>
            <person name="Ohta T."/>
            <person name="Okamoto M."/>
            <person name="Ono N."/>
            <person name="Saji S."/>
            <person name="Sakaguchi M."/>
            <person name="Sakai K."/>
            <person name="Shibata M."/>
            <person name="Shimokawa T."/>
            <person name="Song J."/>
            <person name="Takazaki Y."/>
            <person name="Terasawa K."/>
            <person name="Tsugane M."/>
            <person name="Tsuji K."/>
            <person name="Ueda S."/>
            <person name="Waki K."/>
            <person name="Yamagata H."/>
            <person name="Yamamoto M."/>
            <person name="Yamamoto S."/>
            <person name="Yamane H."/>
            <person name="Yoshiki S."/>
            <person name="Yoshihara R."/>
            <person name="Yukawa K."/>
            <person name="Zhong H."/>
            <person name="Yano M."/>
            <person name="Yuan Q."/>
            <person name="Ouyang S."/>
            <person name="Liu J."/>
            <person name="Jones K.M."/>
            <person name="Gansberger K."/>
            <person name="Moffat K."/>
            <person name="Hill J."/>
            <person name="Bera J."/>
            <person name="Fadrosh D."/>
            <person name="Jin S."/>
            <person name="Johri S."/>
            <person name="Kim M."/>
            <person name="Overton L."/>
            <person name="Reardon M."/>
            <person name="Tsitrin T."/>
            <person name="Vuong H."/>
            <person name="Weaver B."/>
            <person name="Ciecko A."/>
            <person name="Tallon L."/>
            <person name="Jackson J."/>
            <person name="Pai G."/>
            <person name="Aken S.V."/>
            <person name="Utterback T."/>
            <person name="Reidmuller S."/>
            <person name="Feldblyum T."/>
            <person name="Hsiao J."/>
            <person name="Zismann V."/>
            <person name="Iobst S."/>
            <person name="de Vazeille A.R."/>
            <person name="Buell C.R."/>
            <person name="Ying K."/>
            <person name="Li Y."/>
            <person name="Lu T."/>
            <person name="Huang Y."/>
            <person name="Zhao Q."/>
            <person name="Feng Q."/>
            <person name="Zhang L."/>
            <person name="Zhu J."/>
            <person name="Weng Q."/>
            <person name="Mu J."/>
            <person name="Lu Y."/>
            <person name="Fan D."/>
            <person name="Liu Y."/>
            <person name="Guan J."/>
            <person name="Zhang Y."/>
            <person name="Yu S."/>
            <person name="Liu X."/>
            <person name="Zhang Y."/>
            <person name="Hong G."/>
            <person name="Han B."/>
            <person name="Choisne N."/>
            <person name="Demange N."/>
            <person name="Orjeda G."/>
            <person name="Samain S."/>
            <person name="Cattolico L."/>
            <person name="Pelletier E."/>
            <person name="Couloux A."/>
            <person name="Segurens B."/>
            <person name="Wincker P."/>
            <person name="D'Hont A."/>
            <person name="Scarpelli C."/>
            <person name="Weissenbach J."/>
            <person name="Salanoubat M."/>
            <person name="Quetier F."/>
            <person name="Yu Y."/>
            <person name="Kim H.R."/>
            <person name="Rambo T."/>
            <person name="Currie J."/>
            <person name="Collura K."/>
            <person name="Luo M."/>
            <person name="Yang T."/>
            <person name="Ammiraju J.S.S."/>
            <person name="Engler F."/>
            <person name="Soderlund C."/>
            <person name="Wing R.A."/>
            <person name="Palmer L.E."/>
            <person name="de la Bastide M."/>
            <person name="Spiegel L."/>
            <person name="Nascimento L."/>
            <person name="Zutavern T."/>
            <person name="O'Shaughnessy A."/>
            <person name="Dike S."/>
            <person name="Dedhia N."/>
            <person name="Preston R."/>
            <person name="Balija V."/>
            <person name="McCombie W.R."/>
            <person name="Chow T."/>
            <person name="Chen H."/>
            <person name="Chung M."/>
            <person name="Chen C."/>
            <person name="Shaw J."/>
            <person name="Wu H."/>
            <person name="Hsiao K."/>
            <person name="Chao Y."/>
            <person name="Chu M."/>
            <person name="Cheng C."/>
            <person name="Hour A."/>
            <person name="Lee P."/>
            <person name="Lin S."/>
            <person name="Lin Y."/>
            <person name="Liou J."/>
            <person name="Liu S."/>
            <person name="Hsing Y."/>
            <person name="Raghuvanshi S."/>
            <person name="Mohanty A."/>
            <person name="Bharti A.K."/>
            <person name="Gaur A."/>
            <person name="Gupta V."/>
            <person name="Kumar D."/>
            <person name="Ravi V."/>
            <person name="Vij S."/>
            <person name="Kapur A."/>
            <person name="Khurana P."/>
            <person name="Khurana P."/>
            <person name="Khurana J.P."/>
            <person name="Tyagi A.K."/>
            <person name="Gaikwad K."/>
            <person name="Singh A."/>
            <person name="Dalal V."/>
            <person name="Srivastava S."/>
            <person name="Dixit A."/>
            <person name="Pal A.K."/>
            <person name="Ghazi I.A."/>
            <person name="Yadav M."/>
            <person name="Pandit A."/>
            <person name="Bhargava A."/>
            <person name="Sureshbabu K."/>
            <person name="Batra K."/>
            <person name="Sharma T.R."/>
            <person name="Mohapatra T."/>
            <person name="Singh N.K."/>
            <person name="Messing J."/>
            <person name="Nelson A.B."/>
            <person name="Fuks G."/>
            <person name="Kavchok S."/>
            <person name="Keizer G."/>
            <person name="Linton E."/>
            <person name="Llaca V."/>
            <person name="Song R."/>
            <person name="Tanyolac B."/>
            <person name="Young S."/>
            <person name="Ho-Il K."/>
            <person name="Hahn J.H."/>
            <person name="Sangsakoo G."/>
            <person name="Vanavichit A."/>
            <person name="de Mattos Luiz.A.T."/>
            <person name="Zimmer P.D."/>
            <person name="Malone G."/>
            <person name="Dellagostin O."/>
            <person name="de Oliveira A.C."/>
            <person name="Bevan M."/>
            <person name="Bancroft I."/>
            <person name="Minx P."/>
            <person name="Cordum H."/>
            <person name="Wilson R."/>
            <person name="Cheng Z."/>
            <person name="Jin W."/>
            <person name="Jiang J."/>
            <person name="Leong S.A."/>
            <person name="Iwama H."/>
            <person name="Gojobori T."/>
            <person name="Itoh T."/>
            <person name="Niimura Y."/>
            <person name="Fujii Y."/>
            <person name="Habara T."/>
            <person name="Sakai H."/>
            <person name="Sato Y."/>
            <person name="Wilson G."/>
            <person name="Kumar K."/>
            <person name="McCouch S."/>
            <person name="Juretic N."/>
            <person name="Hoen D."/>
            <person name="Wright S."/>
            <person name="Bruskiewich R."/>
            <person name="Bureau T."/>
            <person name="Miyao A."/>
            <person name="Hirochika H."/>
            <person name="Nishikawa T."/>
            <person name="Kadowaki K."/>
            <person name="Sugiura M."/>
            <person name="Burr B."/>
            <person name="Sasaki T."/>
        </authorList>
    </citation>
    <scope>NUCLEOTIDE SEQUENCE [LARGE SCALE GENOMIC DNA]</scope>
    <source>
        <strain evidence="3">cv. Nipponbare</strain>
    </source>
</reference>
<dbReference type="EMBL" id="AP005636">
    <property type="protein sequence ID" value="BAD28920.1"/>
    <property type="molecule type" value="Genomic_DNA"/>
</dbReference>
<evidence type="ECO:0000313" key="1">
    <source>
        <dbReference type="EMBL" id="BAD28920.1"/>
    </source>
</evidence>
<dbReference type="EMBL" id="AP005784">
    <property type="protein sequence ID" value="BAD29260.1"/>
    <property type="molecule type" value="Genomic_DNA"/>
</dbReference>
<accession>Q6EQ10</accession>
<dbReference type="AlphaFoldDB" id="Q6EQ10"/>